<dbReference type="Pfam" id="PF02752">
    <property type="entry name" value="Arrestin_C"/>
    <property type="match status" value="1"/>
</dbReference>
<gene>
    <name evidence="4" type="ORF">QBC42DRAFT_337360</name>
</gene>
<reference evidence="4" key="1">
    <citation type="journal article" date="2023" name="Mol. Phylogenet. Evol.">
        <title>Genome-scale phylogeny and comparative genomics of the fungal order Sordariales.</title>
        <authorList>
            <person name="Hensen N."/>
            <person name="Bonometti L."/>
            <person name="Westerberg I."/>
            <person name="Brannstrom I.O."/>
            <person name="Guillou S."/>
            <person name="Cros-Aarteil S."/>
            <person name="Calhoun S."/>
            <person name="Haridas S."/>
            <person name="Kuo A."/>
            <person name="Mondo S."/>
            <person name="Pangilinan J."/>
            <person name="Riley R."/>
            <person name="LaButti K."/>
            <person name="Andreopoulos B."/>
            <person name="Lipzen A."/>
            <person name="Chen C."/>
            <person name="Yan M."/>
            <person name="Daum C."/>
            <person name="Ng V."/>
            <person name="Clum A."/>
            <person name="Steindorff A."/>
            <person name="Ohm R.A."/>
            <person name="Martin F."/>
            <person name="Silar P."/>
            <person name="Natvig D.O."/>
            <person name="Lalanne C."/>
            <person name="Gautier V."/>
            <person name="Ament-Velasquez S.L."/>
            <person name="Kruys A."/>
            <person name="Hutchinson M.I."/>
            <person name="Powell A.J."/>
            <person name="Barry K."/>
            <person name="Miller A.N."/>
            <person name="Grigoriev I.V."/>
            <person name="Debuchy R."/>
            <person name="Gladieux P."/>
            <person name="Hiltunen Thoren M."/>
            <person name="Johannesson H."/>
        </authorList>
    </citation>
    <scope>NUCLEOTIDE SEQUENCE</scope>
    <source>
        <strain evidence="4">PSN324</strain>
    </source>
</reference>
<keyword evidence="4" id="KW-0436">Ligase</keyword>
<dbReference type="EMBL" id="MU864955">
    <property type="protein sequence ID" value="KAK4463834.1"/>
    <property type="molecule type" value="Genomic_DNA"/>
</dbReference>
<organism evidence="4 5">
    <name type="scientific">Cladorrhinum samala</name>
    <dbReference type="NCBI Taxonomy" id="585594"/>
    <lineage>
        <taxon>Eukaryota</taxon>
        <taxon>Fungi</taxon>
        <taxon>Dikarya</taxon>
        <taxon>Ascomycota</taxon>
        <taxon>Pezizomycotina</taxon>
        <taxon>Sordariomycetes</taxon>
        <taxon>Sordariomycetidae</taxon>
        <taxon>Sordariales</taxon>
        <taxon>Podosporaceae</taxon>
        <taxon>Cladorrhinum</taxon>
    </lineage>
</organism>
<evidence type="ECO:0000259" key="3">
    <source>
        <dbReference type="PROSITE" id="PS50003"/>
    </source>
</evidence>
<dbReference type="SUPFAM" id="SSF50729">
    <property type="entry name" value="PH domain-like"/>
    <property type="match status" value="1"/>
</dbReference>
<dbReference type="Pfam" id="PF20400">
    <property type="entry name" value="BAR_4"/>
    <property type="match status" value="1"/>
</dbReference>
<dbReference type="CDD" id="cd13311">
    <property type="entry name" value="PH_Slm1"/>
    <property type="match status" value="1"/>
</dbReference>
<keyword evidence="5" id="KW-1185">Reference proteome</keyword>
<dbReference type="Gene3D" id="1.20.1270.60">
    <property type="entry name" value="Arfaptin homology (AH) domain/BAR domain"/>
    <property type="match status" value="1"/>
</dbReference>
<dbReference type="PANTHER" id="PTHR31941:SF1">
    <property type="entry name" value="CYTOSKELETAL SIGNALING PROTEIN SLM1"/>
    <property type="match status" value="1"/>
</dbReference>
<dbReference type="InterPro" id="IPR011993">
    <property type="entry name" value="PH-like_dom_sf"/>
</dbReference>
<dbReference type="InterPro" id="IPR046869">
    <property type="entry name" value="SLM1/RGC1-like_PH"/>
</dbReference>
<dbReference type="InterPro" id="IPR011021">
    <property type="entry name" value="Arrestin-like_N"/>
</dbReference>
<dbReference type="InterPro" id="IPR014756">
    <property type="entry name" value="Ig_E-set"/>
</dbReference>
<accession>A0AAV9HSQ9</accession>
<dbReference type="InterPro" id="IPR027267">
    <property type="entry name" value="AH/BAR_dom_sf"/>
</dbReference>
<evidence type="ECO:0000313" key="4">
    <source>
        <dbReference type="EMBL" id="KAK4463834.1"/>
    </source>
</evidence>
<dbReference type="Gene3D" id="2.60.40.640">
    <property type="match status" value="1"/>
</dbReference>
<feature type="compositionally biased region" description="Polar residues" evidence="2">
    <location>
        <begin position="489"/>
        <end position="502"/>
    </location>
</feature>
<dbReference type="PANTHER" id="PTHR31941">
    <property type="entry name" value="CYTOSKELETAL SIGNALING PROTEIN SLM1"/>
    <property type="match status" value="1"/>
</dbReference>
<feature type="region of interest" description="Disordered" evidence="2">
    <location>
        <begin position="531"/>
        <end position="555"/>
    </location>
</feature>
<evidence type="ECO:0000256" key="1">
    <source>
        <dbReference type="ARBA" id="ARBA00022553"/>
    </source>
</evidence>
<feature type="domain" description="PH" evidence="3">
    <location>
        <begin position="874"/>
        <end position="983"/>
    </location>
</feature>
<dbReference type="Proteomes" id="UP001321749">
    <property type="component" value="Unassembled WGS sequence"/>
</dbReference>
<protein>
    <submittedName>
        <fullName evidence="4">HECT-type ubiquitin ligase-interacting protein cred</fullName>
    </submittedName>
</protein>
<name>A0AAV9HSQ9_9PEZI</name>
<dbReference type="Pfam" id="PF00339">
    <property type="entry name" value="Arrestin_N"/>
    <property type="match status" value="1"/>
</dbReference>
<comment type="caution">
    <text evidence="4">The sequence shown here is derived from an EMBL/GenBank/DDBJ whole genome shotgun (WGS) entry which is preliminary data.</text>
</comment>
<dbReference type="SUPFAM" id="SSF81296">
    <property type="entry name" value="E set domains"/>
    <property type="match status" value="1"/>
</dbReference>
<evidence type="ECO:0000313" key="5">
    <source>
        <dbReference type="Proteomes" id="UP001321749"/>
    </source>
</evidence>
<dbReference type="InterPro" id="IPR046868">
    <property type="entry name" value="BAR_4"/>
</dbReference>
<dbReference type="SMART" id="SM01017">
    <property type="entry name" value="Arrestin_C"/>
    <property type="match status" value="1"/>
</dbReference>
<dbReference type="InterPro" id="IPR043453">
    <property type="entry name" value="Slm1_PH"/>
</dbReference>
<dbReference type="InterPro" id="IPR001849">
    <property type="entry name" value="PH_domain"/>
</dbReference>
<proteinExistence type="predicted"/>
<dbReference type="Gene3D" id="2.30.29.30">
    <property type="entry name" value="Pleckstrin-homology domain (PH domain)/Phosphotyrosine-binding domain (PTB)"/>
    <property type="match status" value="1"/>
</dbReference>
<dbReference type="SMART" id="SM00233">
    <property type="entry name" value="PH"/>
    <property type="match status" value="1"/>
</dbReference>
<dbReference type="GO" id="GO:0016874">
    <property type="term" value="F:ligase activity"/>
    <property type="evidence" value="ECO:0007669"/>
    <property type="project" value="UniProtKB-KW"/>
</dbReference>
<dbReference type="PROSITE" id="PS50003">
    <property type="entry name" value="PH_DOMAIN"/>
    <property type="match status" value="1"/>
</dbReference>
<dbReference type="Pfam" id="PF20399">
    <property type="entry name" value="PH_20"/>
    <property type="match status" value="1"/>
</dbReference>
<evidence type="ECO:0000256" key="2">
    <source>
        <dbReference type="SAM" id="MobiDB-lite"/>
    </source>
</evidence>
<reference evidence="4" key="2">
    <citation type="submission" date="2023-06" db="EMBL/GenBank/DDBJ databases">
        <authorList>
            <consortium name="Lawrence Berkeley National Laboratory"/>
            <person name="Mondo S.J."/>
            <person name="Hensen N."/>
            <person name="Bonometti L."/>
            <person name="Westerberg I."/>
            <person name="Brannstrom I.O."/>
            <person name="Guillou S."/>
            <person name="Cros-Aarteil S."/>
            <person name="Calhoun S."/>
            <person name="Haridas S."/>
            <person name="Kuo A."/>
            <person name="Pangilinan J."/>
            <person name="Riley R."/>
            <person name="Labutti K."/>
            <person name="Andreopoulos B."/>
            <person name="Lipzen A."/>
            <person name="Chen C."/>
            <person name="Yanf M."/>
            <person name="Daum C."/>
            <person name="Ng V."/>
            <person name="Clum A."/>
            <person name="Steindorff A."/>
            <person name="Ohm R."/>
            <person name="Martin F."/>
            <person name="Silar P."/>
            <person name="Natvig D."/>
            <person name="Lalanne C."/>
            <person name="Gautier V."/>
            <person name="Ament-Velasquez S.L."/>
            <person name="Kruys A."/>
            <person name="Hutchinson M.I."/>
            <person name="Powell A.J."/>
            <person name="Barry K."/>
            <person name="Miller A.N."/>
            <person name="Grigoriev I.V."/>
            <person name="Debuchy R."/>
            <person name="Gladieux P."/>
            <person name="Thoren M.H."/>
            <person name="Johannesson H."/>
        </authorList>
    </citation>
    <scope>NUCLEOTIDE SEQUENCE</scope>
    <source>
        <strain evidence="4">PSN324</strain>
    </source>
</reference>
<sequence>MPSFNPFTSVSGKSACALFDIRLENDFIVFRGNDHEASSQVLKGTVVLCLTAPLKIENVHLKLTGTIHYGWTDQRITAAGLSNQKVDKTHVFFEHKWKPFVGAGSAAGTPDGPLHYSRSIPLAAGNYEWPFEITLPGDTIESVEGLREANVTWKLKATVARGKLAYDLHAYKRLRVIRTLEQTALEFLHAMSVENIWPNKIEYSIMIPQKAVVFGSSIQMQSRFSPLLKGLELGDITIKLVEVHDIILQSPAGHSVREHKKERDISSWKIPVTRSEHWQDMIEDTGQEGWVVNTTLNLPMKLNKCLQDVNVKGIKVRHKVKVTVALVNPDGHVSELRATLPVTIFISPNMPLDEDGNLVRQLPAGTTSEQVAASAPPGYGEHLLDQLYDEMDLTGLQTPAGGRSTVGSPLYGRSRAGSYENLAALSQSHGAALNPALLSSRLQSTLAMSQLNRNHSSGSMHSASNSTDTIYPHWIRDQPQRVQDHHISPPSSVPLTRQNSGDITPPEIETPEHLEMLALCQVPSYQTALKTPVTRPTTELPDYETAMSRPSSPPRSPPLVYYYPNCLFGGNTNTERLDDPPWNRHTETLSSVMSDDAIPETDPNTTAGLLTQRLQAWKHAVVYLEEYMESVERIHRVQAKEYEKVLKTISKPLREGDHFDQSLGGVAGFFENMRVNTQALVNTNAETEKSIKGSVLPVLERLHKEIKHKAKELAHGAEKSAKEVEKARNHTQKHIELLGQHTAAFESTGGKAVPADDPYVTQRGVLHRLNKQVIEENNQHNDLVAVQANFQTFEAHVITVVQQAMEAFNSFAGGQALKCQALYADMLGASQRIPSDFEWKAFVKRSADKLVNPDEPPRTVEALAFPNQNHSATKPLIEGSLERKSRNKLSWGYSTGYYVVTPSKFLHEFKDDDNYRKEPAPELSIYLPDAVVGTPAGEKFNVKGKDKSKGLGSMIAGTSELSFKAHSAAEAQKWFEVIRKVATGAHIVETVATPTPAEEQKQLGDTLPAAVGGDKKGEVVVPVVAAPSDAKAQEAGVVSTQPAPAAAVPAANTAAPAAVNEKSAAAKV</sequence>
<feature type="region of interest" description="Disordered" evidence="2">
    <location>
        <begin position="482"/>
        <end position="504"/>
    </location>
</feature>
<dbReference type="InterPro" id="IPR014752">
    <property type="entry name" value="Arrestin-like_C"/>
</dbReference>
<dbReference type="AlphaFoldDB" id="A0AAV9HSQ9"/>
<dbReference type="InterPro" id="IPR011022">
    <property type="entry name" value="Arrestin_C-like"/>
</dbReference>
<keyword evidence="1" id="KW-0597">Phosphoprotein</keyword>